<reference evidence="2 3" key="1">
    <citation type="submission" date="2019-07" db="EMBL/GenBank/DDBJ databases">
        <title>The pathways for chlorine oxyanion respiration interact through the shared metabolite chlorate.</title>
        <authorList>
            <person name="Barnum T.P."/>
            <person name="Cheng Y."/>
            <person name="Hill K.A."/>
            <person name="Lucas L.N."/>
            <person name="Carlson H.K."/>
            <person name="Coates J.D."/>
        </authorList>
    </citation>
    <scope>NUCLEOTIDE SEQUENCE [LARGE SCALE GENOMIC DNA]</scope>
    <source>
        <strain evidence="2">BK-3</strain>
    </source>
</reference>
<sequence length="1406" mass="161224">MERYVPLEREFSLVNKNEEEIDSGEFFSTWGYTKPIAWDDLYERFRCVVLAEAGAGKTEEFRQRAGSLADKGKPAFFIRIEDIEADFYTAFDIGDEMQFNAWLQSTEEAWFFLDSVDEARLENPRAFAKALKRFSKGIKRGAHRAHIYLSSRPYAWRPKEDQRLLDDLLYLPAPQEDVDENQNSKPESALAIYSMRHLDAGRIRKFCVARSAENIDRLLGEIDRANLWSLAERPFDLEGILIKWADDNTLEGRLALLRHNIDKRLRDEHCSDRAQRQPLNIEQAKEGARRLAAAVVLTGQVGINIPDATPIKPGIEAESVLADWNPQDVRALLERGVFNDIIYGAVRFRHRDVRELLAAEWFAALLNSGNSRHSVEALFFREQYGQKFITRRLRPILPWLVLFDGEVRRKALAIQPEITVESGDPSQLPLSERQELLANIVRRIALDEDDRSARDNSAIARIANPDLTEYAQQLIEKFGTSDDAIFFLGRLVWQGEMEECTPSLVAIATDNSRGIYARIASVRAVMTCGSFEQRQSLWQQLNESGDQIPHNLLAELVQEAAPKSQSVTQIVVSLGKLPPYERFEVTGLGDAIHKFIERLDHEDDHHALILLLNGLHVYLDMPPYVERQECHVSKEHAWLLSPAIHSVEKLTLARNESVLDETALSTMLMVPAHRHWHSNDLDEYKDNLHKLVPDWPELNDALYWASIEQARVAETERTGKSLTDDWPASWLGHFWNFDLDGLPRLLEYANSRSLTDDRAVALSTAFRVYLQNEMHEETLTSLRDAVSNDPSLQDRLEAMLNPPVSDTSRRHAEEHAEYERKREEEEEQRKKDRDTWIAKLLTNPNQVHTPSGIKQGELINNQYWLMLELHDRYSTNDRSEYANWKALIPDFGEAVAQAYRDAAMTHWRHYVPSLGSEEGRDNSIPLSLIFAMAGLEIEATENSEFFCNLDEEQARHALRYITWQLNGFPSWFERVDQAFPALTEEVVAKELIWELENTGTDKPMHYILHDIVYHAPWLHARIAPVILEWIEANPTRISQNRHYCLHILVKGEIDPVKLADLACSQITQSSDPSSIAWWYALRVDCDPTNSIPELEHWLSTLDDDKATLAAQVFITALIGGSHVSDSGPHFGNFRTAEHLKSLYILMHQYIRVQEDIDRSGGRAYSPNQRDDAQKARNSLFKLLSEIPGKKSYTVIEALAHEHPNTDYRPWMAKQAYKRAEEDGDLEPWTAEQVSEFAKSQTITPTTHHQIFDLAMNRLHDLKSWVERGNDSPWKTWQRVEGETEMRTLIAGWLNHQCRDQYTTAQEPELANSQRMDISLLTTGVPSPVPIELKLLDKGWSGPGLCERLRNQLVGDYLREESAGCGVLLLVWQGRVPEKRWAINGNRVGLRDLASALKQYWLSISLD</sequence>
<evidence type="ECO:0000313" key="2">
    <source>
        <dbReference type="EMBL" id="TVT50097.1"/>
    </source>
</evidence>
<accession>A0A558CMU5</accession>
<evidence type="ECO:0000256" key="1">
    <source>
        <dbReference type="SAM" id="MobiDB-lite"/>
    </source>
</evidence>
<feature type="region of interest" description="Disordered" evidence="1">
    <location>
        <begin position="799"/>
        <end position="831"/>
    </location>
</feature>
<dbReference type="EMBL" id="VMRY01000110">
    <property type="protein sequence ID" value="TVT50097.1"/>
    <property type="molecule type" value="Genomic_DNA"/>
</dbReference>
<dbReference type="Proteomes" id="UP000317355">
    <property type="component" value="Unassembled WGS sequence"/>
</dbReference>
<organism evidence="2 3">
    <name type="scientific">Sedimenticola thiotaurini</name>
    <dbReference type="NCBI Taxonomy" id="1543721"/>
    <lineage>
        <taxon>Bacteria</taxon>
        <taxon>Pseudomonadati</taxon>
        <taxon>Pseudomonadota</taxon>
        <taxon>Gammaproteobacteria</taxon>
        <taxon>Chromatiales</taxon>
        <taxon>Sedimenticolaceae</taxon>
        <taxon>Sedimenticola</taxon>
    </lineage>
</organism>
<evidence type="ECO:0000313" key="3">
    <source>
        <dbReference type="Proteomes" id="UP000317355"/>
    </source>
</evidence>
<comment type="caution">
    <text evidence="2">The sequence shown here is derived from an EMBL/GenBank/DDBJ whole genome shotgun (WGS) entry which is preliminary data.</text>
</comment>
<proteinExistence type="predicted"/>
<protein>
    <submittedName>
        <fullName evidence="2">Uncharacterized protein</fullName>
    </submittedName>
</protein>
<feature type="non-terminal residue" evidence="2">
    <location>
        <position position="1406"/>
    </location>
</feature>
<gene>
    <name evidence="2" type="ORF">FHK82_16590</name>
</gene>
<name>A0A558CMU5_9GAMM</name>
<feature type="compositionally biased region" description="Basic and acidic residues" evidence="1">
    <location>
        <begin position="807"/>
        <end position="831"/>
    </location>
</feature>